<feature type="signal peptide" evidence="1">
    <location>
        <begin position="1"/>
        <end position="20"/>
    </location>
</feature>
<accession>A0ABV2LSS3</accession>
<dbReference type="Proteomes" id="UP001549146">
    <property type="component" value="Unassembled WGS sequence"/>
</dbReference>
<evidence type="ECO:0000256" key="1">
    <source>
        <dbReference type="SAM" id="SignalP"/>
    </source>
</evidence>
<proteinExistence type="predicted"/>
<protein>
    <submittedName>
        <fullName evidence="2">Uncharacterized protein</fullName>
    </submittedName>
</protein>
<reference evidence="2 3" key="1">
    <citation type="submission" date="2024-06" db="EMBL/GenBank/DDBJ databases">
        <title>Genomic Encyclopedia of Type Strains, Phase IV (KMG-IV): sequencing the most valuable type-strain genomes for metagenomic binning, comparative biology and taxonomic classification.</title>
        <authorList>
            <person name="Goeker M."/>
        </authorList>
    </citation>
    <scope>NUCLEOTIDE SEQUENCE [LARGE SCALE GENOMIC DNA]</scope>
    <source>
        <strain evidence="2 3">DSM 29388</strain>
    </source>
</reference>
<organism evidence="2 3">
    <name type="scientific">Moheibacter stercoris</name>
    <dbReference type="NCBI Taxonomy" id="1628251"/>
    <lineage>
        <taxon>Bacteria</taxon>
        <taxon>Pseudomonadati</taxon>
        <taxon>Bacteroidota</taxon>
        <taxon>Flavobacteriia</taxon>
        <taxon>Flavobacteriales</taxon>
        <taxon>Weeksellaceae</taxon>
        <taxon>Moheibacter</taxon>
    </lineage>
</organism>
<comment type="caution">
    <text evidence="2">The sequence shown here is derived from an EMBL/GenBank/DDBJ whole genome shotgun (WGS) entry which is preliminary data.</text>
</comment>
<sequence length="133" mass="15862">MLNKSKLFFIFLLISRVVFAQELQNIKVDSIYDHYLTIVKIAAHKIDVREYPELYEVEYVDALNDSVYINKFQGEAIDFFENITSIFTSKKHIGISMIRVVDETIINKWIAWFEENKHKLFFCDKHKSIHKIE</sequence>
<dbReference type="EMBL" id="JBEPMO010000001">
    <property type="protein sequence ID" value="MET3730562.1"/>
    <property type="molecule type" value="Genomic_DNA"/>
</dbReference>
<evidence type="ECO:0000313" key="3">
    <source>
        <dbReference type="Proteomes" id="UP001549146"/>
    </source>
</evidence>
<feature type="chain" id="PRO_5046003783" evidence="1">
    <location>
        <begin position="21"/>
        <end position="133"/>
    </location>
</feature>
<gene>
    <name evidence="2" type="ORF">ABID46_000114</name>
</gene>
<keyword evidence="3" id="KW-1185">Reference proteome</keyword>
<evidence type="ECO:0000313" key="2">
    <source>
        <dbReference type="EMBL" id="MET3730562.1"/>
    </source>
</evidence>
<name>A0ABV2LSS3_9FLAO</name>
<keyword evidence="1" id="KW-0732">Signal</keyword>
<dbReference type="RefSeq" id="WP_354505630.1">
    <property type="nucleotide sequence ID" value="NZ_JBEPMO010000001.1"/>
</dbReference>